<organism evidence="2">
    <name type="scientific">Serpula lacrymans var. lacrymans (strain S7.3)</name>
    <name type="common">Dry rot fungus</name>
    <dbReference type="NCBI Taxonomy" id="936435"/>
    <lineage>
        <taxon>Eukaryota</taxon>
        <taxon>Fungi</taxon>
        <taxon>Dikarya</taxon>
        <taxon>Basidiomycota</taxon>
        <taxon>Agaricomycotina</taxon>
        <taxon>Agaricomycetes</taxon>
        <taxon>Agaricomycetidae</taxon>
        <taxon>Boletales</taxon>
        <taxon>Coniophorineae</taxon>
        <taxon>Serpulaceae</taxon>
        <taxon>Serpula</taxon>
    </lineage>
</organism>
<feature type="non-terminal residue" evidence="1">
    <location>
        <position position="1"/>
    </location>
</feature>
<feature type="non-terminal residue" evidence="1">
    <location>
        <position position="92"/>
    </location>
</feature>
<dbReference type="Proteomes" id="UP000008063">
    <property type="component" value="Unassembled WGS sequence"/>
</dbReference>
<evidence type="ECO:0000313" key="1">
    <source>
        <dbReference type="EMBL" id="EGN97720.1"/>
    </source>
</evidence>
<name>F8Q3F9_SERL3</name>
<protein>
    <submittedName>
        <fullName evidence="1">Uncharacterized protein</fullName>
    </submittedName>
</protein>
<evidence type="ECO:0000313" key="2">
    <source>
        <dbReference type="Proteomes" id="UP000008063"/>
    </source>
</evidence>
<dbReference type="HOGENOM" id="CLU_001305_4_4_1"/>
<dbReference type="OrthoDB" id="2629314at2759"/>
<dbReference type="InterPro" id="IPR011990">
    <property type="entry name" value="TPR-like_helical_dom_sf"/>
</dbReference>
<dbReference type="InParanoid" id="F8Q3F9"/>
<dbReference type="EMBL" id="GL945482">
    <property type="protein sequence ID" value="EGN97720.1"/>
    <property type="molecule type" value="Genomic_DNA"/>
</dbReference>
<reference evidence="2" key="1">
    <citation type="journal article" date="2011" name="Science">
        <title>The plant cell wall-decomposing machinery underlies the functional diversity of forest fungi.</title>
        <authorList>
            <person name="Eastwood D.C."/>
            <person name="Floudas D."/>
            <person name="Binder M."/>
            <person name="Majcherczyk A."/>
            <person name="Schneider P."/>
            <person name="Aerts A."/>
            <person name="Asiegbu F.O."/>
            <person name="Baker S.E."/>
            <person name="Barry K."/>
            <person name="Bendiksby M."/>
            <person name="Blumentritt M."/>
            <person name="Coutinho P.M."/>
            <person name="Cullen D."/>
            <person name="de Vries R.P."/>
            <person name="Gathman A."/>
            <person name="Goodell B."/>
            <person name="Henrissat B."/>
            <person name="Ihrmark K."/>
            <person name="Kauserud H."/>
            <person name="Kohler A."/>
            <person name="LaButti K."/>
            <person name="Lapidus A."/>
            <person name="Lavin J.L."/>
            <person name="Lee Y.-H."/>
            <person name="Lindquist E."/>
            <person name="Lilly W."/>
            <person name="Lucas S."/>
            <person name="Morin E."/>
            <person name="Murat C."/>
            <person name="Oguiza J.A."/>
            <person name="Park J."/>
            <person name="Pisabarro A.G."/>
            <person name="Riley R."/>
            <person name="Rosling A."/>
            <person name="Salamov A."/>
            <person name="Schmidt O."/>
            <person name="Schmutz J."/>
            <person name="Skrede I."/>
            <person name="Stenlid J."/>
            <person name="Wiebenga A."/>
            <person name="Xie X."/>
            <person name="Kuees U."/>
            <person name="Hibbett D.S."/>
            <person name="Hoffmeister D."/>
            <person name="Hoegberg N."/>
            <person name="Martin F."/>
            <person name="Grigoriev I.V."/>
            <person name="Watkinson S.C."/>
        </authorList>
    </citation>
    <scope>NUCLEOTIDE SEQUENCE [LARGE SCALE GENOMIC DNA]</scope>
    <source>
        <strain evidence="2">strain S7.3</strain>
    </source>
</reference>
<accession>F8Q3F9</accession>
<dbReference type="AlphaFoldDB" id="F8Q3F9"/>
<sequence length="92" mass="10561">SLLDLGNSNHDRYSTKGDLEDLDQTIHYYERALSLSLPGLPDHSASLNRLSGLFWERFQKRGHFLDLQRALEIYSDALELCLMEHADSAQQL</sequence>
<dbReference type="STRING" id="936435.F8Q3F9"/>
<keyword evidence="2" id="KW-1185">Reference proteome</keyword>
<dbReference type="Gene3D" id="1.25.40.10">
    <property type="entry name" value="Tetratricopeptide repeat domain"/>
    <property type="match status" value="1"/>
</dbReference>
<gene>
    <name evidence="1" type="ORF">SERLA73DRAFT_38282</name>
</gene>
<proteinExistence type="predicted"/>